<dbReference type="EMBL" id="JAJNUD010000003">
    <property type="protein sequence ID" value="MCD5517441.1"/>
    <property type="molecule type" value="Genomic_DNA"/>
</dbReference>
<dbReference type="Proteomes" id="UP001320314">
    <property type="component" value="Unassembled WGS sequence"/>
</dbReference>
<gene>
    <name evidence="1" type="ORF">LOB39_02475</name>
</gene>
<organism evidence="1 2">
    <name type="scientific">Lactobacillus delbrueckii subsp. allosunkii</name>
    <dbReference type="NCBI Taxonomy" id="1050107"/>
    <lineage>
        <taxon>Bacteria</taxon>
        <taxon>Bacillati</taxon>
        <taxon>Bacillota</taxon>
        <taxon>Bacilli</taxon>
        <taxon>Lactobacillales</taxon>
        <taxon>Lactobacillaceae</taxon>
        <taxon>Lactobacillus</taxon>
    </lineage>
</organism>
<accession>A0ABD4S9H9</accession>
<proteinExistence type="predicted"/>
<evidence type="ECO:0000313" key="2">
    <source>
        <dbReference type="Proteomes" id="UP001320314"/>
    </source>
</evidence>
<name>A0ABD4S9H9_9LACO</name>
<sequence length="133" mass="15181">MNYYEKIASLFLGEKQNKPILILKADQIPLNHPLDLSLALFMIELDKPYQLKTEVIDGNGNLILSSLTPEFSSKNLDASKFEVLEEKYFSSTFSLTTPIVHFTSSGAYRIKVTLLSGEESLDYTNVYFYIDKR</sequence>
<evidence type="ECO:0000313" key="1">
    <source>
        <dbReference type="EMBL" id="MCD5517441.1"/>
    </source>
</evidence>
<dbReference type="RefSeq" id="WP_231523237.1">
    <property type="nucleotide sequence ID" value="NZ_JAJNUD010000003.1"/>
</dbReference>
<dbReference type="AlphaFoldDB" id="A0ABD4S9H9"/>
<reference evidence="1 2" key="1">
    <citation type="submission" date="2021-12" db="EMBL/GenBank/DDBJ databases">
        <title>Antimicrobial susceptibility of Lactobacillus delbrueckii subsp. lactis obtained from milk products and other habitats.</title>
        <authorList>
            <person name="Shani N."/>
        </authorList>
    </citation>
    <scope>NUCLEOTIDE SEQUENCE [LARGE SCALE GENOMIC DNA]</scope>
    <source>
        <strain evidence="1 2">CIRM BIA 266</strain>
    </source>
</reference>
<comment type="caution">
    <text evidence="1">The sequence shown here is derived from an EMBL/GenBank/DDBJ whole genome shotgun (WGS) entry which is preliminary data.</text>
</comment>
<protein>
    <submittedName>
        <fullName evidence="1">Uncharacterized protein</fullName>
    </submittedName>
</protein>